<dbReference type="PANTHER" id="PTHR10881">
    <property type="entry name" value="GOLGIN SUBFAMILY A MEMBER-RELATED"/>
    <property type="match status" value="1"/>
</dbReference>
<dbReference type="EnsemblMetazoa" id="RPRC012005-RA">
    <property type="protein sequence ID" value="RPRC012005-PA"/>
    <property type="gene ID" value="RPRC012005"/>
</dbReference>
<feature type="coiled-coil region" evidence="1">
    <location>
        <begin position="168"/>
        <end position="272"/>
    </location>
</feature>
<keyword evidence="1" id="KW-0175">Coiled coil</keyword>
<evidence type="ECO:0000256" key="1">
    <source>
        <dbReference type="SAM" id="Coils"/>
    </source>
</evidence>
<dbReference type="STRING" id="13249.T1I6T3"/>
<dbReference type="PANTHER" id="PTHR10881:SF46">
    <property type="entry name" value="GOLGIN SUBFAMILY A MEMBER 2"/>
    <property type="match status" value="1"/>
</dbReference>
<sequence length="405" mass="46514">MDDKSKAEKRAAGRLLLQKYQKKTKDGKSSPSPKNNPHQNSSGTSEEYSFDNESREGELMKNGHSEGLTHGSQDTKDTVGYFTFSKDHSPTEQFFDSFRPSPQLSFPDHCERYDPNVQDVSSSNYDVCSTSDHLKDNDCSLSSRSSRSDEVALKRLIESQLGIDIPIKEEVEKKLTESNEKAAFFENENKILKEEIFKLRSQQMPLEEKVQLHLKTIEILVSEKSELQQHLSKTREEQSIDRRTIDDLSARLKSSEEQVRNLTKDLSEVYEAREQHNTILKKLEHSLVEANLTSELHRKEVIDAMEEINFLKKKIEQMSNQTQNMKKLLDEKDKQLSMAEMKLAQLGGGSIPTKADITKVENLEKECAHLKEELSKVIKEKSDVVSQYQQYIETLNSQIQLINQQ</sequence>
<dbReference type="OMA" id="YEAREQH"/>
<dbReference type="AlphaFoldDB" id="T1I6T3"/>
<keyword evidence="4" id="KW-1185">Reference proteome</keyword>
<proteinExistence type="predicted"/>
<feature type="compositionally biased region" description="Basic and acidic residues" evidence="2">
    <location>
        <begin position="52"/>
        <end position="64"/>
    </location>
</feature>
<evidence type="ECO:0000313" key="3">
    <source>
        <dbReference type="EnsemblMetazoa" id="RPRC012005-PA"/>
    </source>
</evidence>
<dbReference type="GO" id="GO:0005794">
    <property type="term" value="C:Golgi apparatus"/>
    <property type="evidence" value="ECO:0007669"/>
    <property type="project" value="InterPro"/>
</dbReference>
<feature type="coiled-coil region" evidence="1">
    <location>
        <begin position="301"/>
        <end position="380"/>
    </location>
</feature>
<dbReference type="InParanoid" id="T1I6T3"/>
<dbReference type="EMBL" id="ACPB03019923">
    <property type="status" value="NOT_ANNOTATED_CDS"/>
    <property type="molecule type" value="Genomic_DNA"/>
</dbReference>
<name>T1I6T3_RHOPR</name>
<feature type="compositionally biased region" description="Polar residues" evidence="2">
    <location>
        <begin position="29"/>
        <end position="47"/>
    </location>
</feature>
<dbReference type="InterPro" id="IPR024858">
    <property type="entry name" value="GOLGA"/>
</dbReference>
<organism evidence="3 4">
    <name type="scientific">Rhodnius prolixus</name>
    <name type="common">Triatomid bug</name>
    <dbReference type="NCBI Taxonomy" id="13249"/>
    <lineage>
        <taxon>Eukaryota</taxon>
        <taxon>Metazoa</taxon>
        <taxon>Ecdysozoa</taxon>
        <taxon>Arthropoda</taxon>
        <taxon>Hexapoda</taxon>
        <taxon>Insecta</taxon>
        <taxon>Pterygota</taxon>
        <taxon>Neoptera</taxon>
        <taxon>Paraneoptera</taxon>
        <taxon>Hemiptera</taxon>
        <taxon>Heteroptera</taxon>
        <taxon>Panheteroptera</taxon>
        <taxon>Cimicomorpha</taxon>
        <taxon>Reduviidae</taxon>
        <taxon>Triatominae</taxon>
        <taxon>Rhodnius</taxon>
    </lineage>
</organism>
<evidence type="ECO:0000313" key="4">
    <source>
        <dbReference type="Proteomes" id="UP000015103"/>
    </source>
</evidence>
<dbReference type="HOGENOM" id="CLU_680756_0_0_1"/>
<feature type="compositionally biased region" description="Basic and acidic residues" evidence="2">
    <location>
        <begin position="1"/>
        <end position="11"/>
    </location>
</feature>
<feature type="region of interest" description="Disordered" evidence="2">
    <location>
        <begin position="1"/>
        <end position="83"/>
    </location>
</feature>
<protein>
    <submittedName>
        <fullName evidence="3">Uncharacterized protein</fullName>
    </submittedName>
</protein>
<dbReference type="Proteomes" id="UP000015103">
    <property type="component" value="Unassembled WGS sequence"/>
</dbReference>
<accession>T1I6T3</accession>
<evidence type="ECO:0000256" key="2">
    <source>
        <dbReference type="SAM" id="MobiDB-lite"/>
    </source>
</evidence>
<dbReference type="VEuPathDB" id="VectorBase:RPRC012005"/>
<reference evidence="3" key="1">
    <citation type="submission" date="2015-05" db="UniProtKB">
        <authorList>
            <consortium name="EnsemblMetazoa"/>
        </authorList>
    </citation>
    <scope>IDENTIFICATION</scope>
</reference>